<name>A0A6B3QHD1_STRTE</name>
<dbReference type="EMBL" id="JAAIFS010000001">
    <property type="protein sequence ID" value="NEV85715.1"/>
    <property type="molecule type" value="Genomic_DNA"/>
</dbReference>
<feature type="region of interest" description="Disordered" evidence="1">
    <location>
        <begin position="1"/>
        <end position="20"/>
    </location>
</feature>
<organism evidence="2">
    <name type="scientific">Streptomyces tendae</name>
    <dbReference type="NCBI Taxonomy" id="1932"/>
    <lineage>
        <taxon>Bacteria</taxon>
        <taxon>Bacillati</taxon>
        <taxon>Actinomycetota</taxon>
        <taxon>Actinomycetes</taxon>
        <taxon>Kitasatosporales</taxon>
        <taxon>Streptomycetaceae</taxon>
        <taxon>Streptomyces</taxon>
    </lineage>
</organism>
<feature type="compositionally biased region" description="Basic and acidic residues" evidence="1">
    <location>
        <begin position="7"/>
        <end position="18"/>
    </location>
</feature>
<protein>
    <submittedName>
        <fullName evidence="2">Uncharacterized protein</fullName>
    </submittedName>
</protein>
<dbReference type="RefSeq" id="WP_164457485.1">
    <property type="nucleotide sequence ID" value="NZ_JAAIFS010000001.1"/>
</dbReference>
<evidence type="ECO:0000313" key="2">
    <source>
        <dbReference type="EMBL" id="NEV85715.1"/>
    </source>
</evidence>
<proteinExistence type="predicted"/>
<sequence length="63" mass="6580">MGISGFNRRESAKVKPEASRTTFECSAAALSSASARGALELEQDGSLTVASPLSPLVRDEKTP</sequence>
<accession>A0A6B3QHD1</accession>
<reference evidence="2" key="1">
    <citation type="journal article" date="2020" name="Microorganisms">
        <title>Isolation, Genomic and Metabolomic Characterization of Streptomyces tendae VITAKN with Quorum Sensing Inhibitory Activity from Southern India.</title>
        <authorList>
            <person name="Ishaque N.M."/>
            <person name="Burgsdorf I."/>
            <person name="Limlingan Malit J.J."/>
            <person name="Saha S."/>
            <person name="Teta R."/>
            <person name="Ewe D."/>
            <person name="Kannabiran K."/>
            <person name="Hrouzek P."/>
            <person name="Steindler L."/>
            <person name="Costantino V."/>
            <person name="Saurav K."/>
        </authorList>
    </citation>
    <scope>NUCLEOTIDE SEQUENCE</scope>
    <source>
        <strain evidence="2">VITAKN</strain>
    </source>
</reference>
<comment type="caution">
    <text evidence="2">The sequence shown here is derived from an EMBL/GenBank/DDBJ whole genome shotgun (WGS) entry which is preliminary data.</text>
</comment>
<gene>
    <name evidence="2" type="ORF">GUR47_03285</name>
</gene>
<evidence type="ECO:0000256" key="1">
    <source>
        <dbReference type="SAM" id="MobiDB-lite"/>
    </source>
</evidence>
<dbReference type="AlphaFoldDB" id="A0A6B3QHD1"/>